<dbReference type="InterPro" id="IPR029000">
    <property type="entry name" value="Cyclophilin-like_dom_sf"/>
</dbReference>
<keyword evidence="4" id="KW-1185">Reference proteome</keyword>
<dbReference type="SUPFAM" id="SSF50891">
    <property type="entry name" value="Cyclophilin-like"/>
    <property type="match status" value="1"/>
</dbReference>
<gene>
    <name evidence="3" type="ORF">QYE76_068483</name>
</gene>
<dbReference type="GO" id="GO:0005737">
    <property type="term" value="C:cytoplasm"/>
    <property type="evidence" value="ECO:0007669"/>
    <property type="project" value="TreeGrafter"/>
</dbReference>
<dbReference type="PANTHER" id="PTHR11071:SF561">
    <property type="entry name" value="PEPTIDYL-PROLYL CIS-TRANS ISOMERASE D-RELATED"/>
    <property type="match status" value="1"/>
</dbReference>
<sequence length="110" mass="12610">MPPLYTEHDWILMYPSNTPPCPPLTCSGNKKDFSIIARQMIFTVRTESCADAKCIFGLRSEVVPKMIGNFHFLCTGEKGDVYKGCFFHRIIKGFHDLGWGFCRKTMSEEH</sequence>
<proteinExistence type="inferred from homology"/>
<dbReference type="Pfam" id="PF00160">
    <property type="entry name" value="Pro_isomerase"/>
    <property type="match status" value="1"/>
</dbReference>
<dbReference type="Proteomes" id="UP001231189">
    <property type="component" value="Unassembled WGS sequence"/>
</dbReference>
<organism evidence="3 4">
    <name type="scientific">Lolium multiflorum</name>
    <name type="common">Italian ryegrass</name>
    <name type="synonym">Lolium perenne subsp. multiflorum</name>
    <dbReference type="NCBI Taxonomy" id="4521"/>
    <lineage>
        <taxon>Eukaryota</taxon>
        <taxon>Viridiplantae</taxon>
        <taxon>Streptophyta</taxon>
        <taxon>Embryophyta</taxon>
        <taxon>Tracheophyta</taxon>
        <taxon>Spermatophyta</taxon>
        <taxon>Magnoliopsida</taxon>
        <taxon>Liliopsida</taxon>
        <taxon>Poales</taxon>
        <taxon>Poaceae</taxon>
        <taxon>BOP clade</taxon>
        <taxon>Pooideae</taxon>
        <taxon>Poodae</taxon>
        <taxon>Poeae</taxon>
        <taxon>Poeae Chloroplast Group 2 (Poeae type)</taxon>
        <taxon>Loliodinae</taxon>
        <taxon>Loliinae</taxon>
        <taxon>Lolium</taxon>
    </lineage>
</organism>
<dbReference type="GO" id="GO:0006457">
    <property type="term" value="P:protein folding"/>
    <property type="evidence" value="ECO:0007669"/>
    <property type="project" value="TreeGrafter"/>
</dbReference>
<dbReference type="InterPro" id="IPR002130">
    <property type="entry name" value="Cyclophilin-type_PPIase_dom"/>
</dbReference>
<protein>
    <recommendedName>
        <fullName evidence="2">PPIase cyclophilin-type domain-containing protein</fullName>
    </recommendedName>
</protein>
<dbReference type="GO" id="GO:0016018">
    <property type="term" value="F:cyclosporin A binding"/>
    <property type="evidence" value="ECO:0007669"/>
    <property type="project" value="TreeGrafter"/>
</dbReference>
<dbReference type="GO" id="GO:0003755">
    <property type="term" value="F:peptidyl-prolyl cis-trans isomerase activity"/>
    <property type="evidence" value="ECO:0007669"/>
    <property type="project" value="InterPro"/>
</dbReference>
<evidence type="ECO:0000256" key="1">
    <source>
        <dbReference type="ARBA" id="ARBA00007365"/>
    </source>
</evidence>
<dbReference type="EMBL" id="JAUUTY010000004">
    <property type="protein sequence ID" value="KAK1650678.1"/>
    <property type="molecule type" value="Genomic_DNA"/>
</dbReference>
<accession>A0AAD8SFK8</accession>
<evidence type="ECO:0000313" key="4">
    <source>
        <dbReference type="Proteomes" id="UP001231189"/>
    </source>
</evidence>
<dbReference type="PANTHER" id="PTHR11071">
    <property type="entry name" value="PEPTIDYL-PROLYL CIS-TRANS ISOMERASE"/>
    <property type="match status" value="1"/>
</dbReference>
<comment type="similarity">
    <text evidence="1">Belongs to the cyclophilin-type PPIase family.</text>
</comment>
<comment type="caution">
    <text evidence="3">The sequence shown here is derived from an EMBL/GenBank/DDBJ whole genome shotgun (WGS) entry which is preliminary data.</text>
</comment>
<evidence type="ECO:0000313" key="3">
    <source>
        <dbReference type="EMBL" id="KAK1650678.1"/>
    </source>
</evidence>
<dbReference type="Gene3D" id="2.40.100.10">
    <property type="entry name" value="Cyclophilin-like"/>
    <property type="match status" value="1"/>
</dbReference>
<name>A0AAD8SFK8_LOLMU</name>
<feature type="domain" description="PPIase cyclophilin-type" evidence="2">
    <location>
        <begin position="41"/>
        <end position="101"/>
    </location>
</feature>
<dbReference type="PROSITE" id="PS50072">
    <property type="entry name" value="CSA_PPIASE_2"/>
    <property type="match status" value="1"/>
</dbReference>
<dbReference type="AlphaFoldDB" id="A0AAD8SFK8"/>
<reference evidence="3" key="1">
    <citation type="submission" date="2023-07" db="EMBL/GenBank/DDBJ databases">
        <title>A chromosome-level genome assembly of Lolium multiflorum.</title>
        <authorList>
            <person name="Chen Y."/>
            <person name="Copetti D."/>
            <person name="Kolliker R."/>
            <person name="Studer B."/>
        </authorList>
    </citation>
    <scope>NUCLEOTIDE SEQUENCE</scope>
    <source>
        <strain evidence="3">02402/16</strain>
        <tissue evidence="3">Leaf</tissue>
    </source>
</reference>
<evidence type="ECO:0000259" key="2">
    <source>
        <dbReference type="PROSITE" id="PS50072"/>
    </source>
</evidence>